<gene>
    <name evidence="2" type="ORF">B0T18DRAFT_96412</name>
</gene>
<reference evidence="2" key="1">
    <citation type="submission" date="2023-06" db="EMBL/GenBank/DDBJ databases">
        <title>Genome-scale phylogeny and comparative genomics of the fungal order Sordariales.</title>
        <authorList>
            <consortium name="Lawrence Berkeley National Laboratory"/>
            <person name="Hensen N."/>
            <person name="Bonometti L."/>
            <person name="Westerberg I."/>
            <person name="Brannstrom I.O."/>
            <person name="Guillou S."/>
            <person name="Cros-Aarteil S."/>
            <person name="Calhoun S."/>
            <person name="Haridas S."/>
            <person name="Kuo A."/>
            <person name="Mondo S."/>
            <person name="Pangilinan J."/>
            <person name="Riley R."/>
            <person name="LaButti K."/>
            <person name="Andreopoulos B."/>
            <person name="Lipzen A."/>
            <person name="Chen C."/>
            <person name="Yanf M."/>
            <person name="Daum C."/>
            <person name="Ng V."/>
            <person name="Clum A."/>
            <person name="Steindorff A."/>
            <person name="Ohm R."/>
            <person name="Martin F."/>
            <person name="Silar P."/>
            <person name="Natvig D."/>
            <person name="Lalanne C."/>
            <person name="Gautier V."/>
            <person name="Ament-velasquez S.L."/>
            <person name="Kruys A."/>
            <person name="Hutchinson M.I."/>
            <person name="Powell A.J."/>
            <person name="Barry K."/>
            <person name="Miller A.N."/>
            <person name="Grigoriev I.V."/>
            <person name="Debuchy R."/>
            <person name="Gladieux P."/>
            <person name="Thoren M.H."/>
            <person name="Johannesson H."/>
        </authorList>
    </citation>
    <scope>NUCLEOTIDE SEQUENCE</scope>
    <source>
        <strain evidence="2">SMH3187-1</strain>
    </source>
</reference>
<keyword evidence="1" id="KW-0812">Transmembrane</keyword>
<evidence type="ECO:0000313" key="2">
    <source>
        <dbReference type="EMBL" id="KAK0749026.1"/>
    </source>
</evidence>
<dbReference type="EMBL" id="JAUKUD010000003">
    <property type="protein sequence ID" value="KAK0749026.1"/>
    <property type="molecule type" value="Genomic_DNA"/>
</dbReference>
<protein>
    <recommendedName>
        <fullName evidence="4">Transmembrane protein</fullName>
    </recommendedName>
</protein>
<evidence type="ECO:0000313" key="3">
    <source>
        <dbReference type="Proteomes" id="UP001172155"/>
    </source>
</evidence>
<evidence type="ECO:0000256" key="1">
    <source>
        <dbReference type="SAM" id="Phobius"/>
    </source>
</evidence>
<keyword evidence="1" id="KW-0472">Membrane</keyword>
<comment type="caution">
    <text evidence="2">The sequence shown here is derived from an EMBL/GenBank/DDBJ whole genome shotgun (WGS) entry which is preliminary data.</text>
</comment>
<organism evidence="2 3">
    <name type="scientific">Schizothecium vesticola</name>
    <dbReference type="NCBI Taxonomy" id="314040"/>
    <lineage>
        <taxon>Eukaryota</taxon>
        <taxon>Fungi</taxon>
        <taxon>Dikarya</taxon>
        <taxon>Ascomycota</taxon>
        <taxon>Pezizomycotina</taxon>
        <taxon>Sordariomycetes</taxon>
        <taxon>Sordariomycetidae</taxon>
        <taxon>Sordariales</taxon>
        <taxon>Schizotheciaceae</taxon>
        <taxon>Schizothecium</taxon>
    </lineage>
</organism>
<dbReference type="Proteomes" id="UP001172155">
    <property type="component" value="Unassembled WGS sequence"/>
</dbReference>
<feature type="transmembrane region" description="Helical" evidence="1">
    <location>
        <begin position="85"/>
        <end position="106"/>
    </location>
</feature>
<sequence length="144" mass="16643">MGGLGRWGWENVISMDLLGFITTTPSILLLFFDDIFFWGGWMDGWDGAPWEFLGRWGRGLYVWTIRVDENEERNSGGYLRLEPLLHLYIFGNPLLSFVFFLPRCLIPPGRLGLLFRGSRRDDDDPAQRGVVYLRELHGALVLYS</sequence>
<dbReference type="AlphaFoldDB" id="A0AA40K7P4"/>
<evidence type="ECO:0008006" key="4">
    <source>
        <dbReference type="Google" id="ProtNLM"/>
    </source>
</evidence>
<name>A0AA40K7P4_9PEZI</name>
<proteinExistence type="predicted"/>
<keyword evidence="1" id="KW-1133">Transmembrane helix</keyword>
<feature type="transmembrane region" description="Helical" evidence="1">
    <location>
        <begin position="12"/>
        <end position="32"/>
    </location>
</feature>
<accession>A0AA40K7P4</accession>
<keyword evidence="3" id="KW-1185">Reference proteome</keyword>